<dbReference type="InterPro" id="IPR001286">
    <property type="entry name" value="Glyco_hydro_59"/>
</dbReference>
<proteinExistence type="predicted"/>
<dbReference type="Gene3D" id="2.60.120.560">
    <property type="entry name" value="Exo-inulinase, domain 1"/>
    <property type="match status" value="1"/>
</dbReference>
<comment type="caution">
    <text evidence="3">The sequence shown here is derived from an EMBL/GenBank/DDBJ whole genome shotgun (WGS) entry which is preliminary data.</text>
</comment>
<dbReference type="Pfam" id="PF21708">
    <property type="entry name" value="Glyco_hydro_59_C"/>
    <property type="match status" value="1"/>
</dbReference>
<dbReference type="AlphaFoldDB" id="A0ABD2QML7"/>
<accession>A0ABD2QML7</accession>
<organism evidence="3 4">
    <name type="scientific">Cichlidogyrus casuarinus</name>
    <dbReference type="NCBI Taxonomy" id="1844966"/>
    <lineage>
        <taxon>Eukaryota</taxon>
        <taxon>Metazoa</taxon>
        <taxon>Spiralia</taxon>
        <taxon>Lophotrochozoa</taxon>
        <taxon>Platyhelminthes</taxon>
        <taxon>Monogenea</taxon>
        <taxon>Monopisthocotylea</taxon>
        <taxon>Dactylogyridea</taxon>
        <taxon>Ancyrocephalidae</taxon>
        <taxon>Cichlidogyrus</taxon>
    </lineage>
</organism>
<dbReference type="PANTHER" id="PTHR15172:SF1">
    <property type="entry name" value="GALACTOCEREBROSIDASE"/>
    <property type="match status" value="1"/>
</dbReference>
<dbReference type="Proteomes" id="UP001626550">
    <property type="component" value="Unassembled WGS sequence"/>
</dbReference>
<sequence length="331" mass="37159">MIFDEADFTIVIETMNPEESKCLYDGDHIKPWNVTGPPSIINLKLEGDKLAKFDAFYVWITTIDIKNETQSQFFEYKGRFELANHELGIALSKNMLVTLSTRNTSLAQQDARELLENQQKSDSQAETVPLPLPYKTDFELDHRYGLTEPEYLTPQFGYFEKSPDPLWSGRTVLVQRVEEPPIAWCAGNHPIALMGYGKDWADAVVETSAAILGDARAEAIFVGARIESGGCKGMNTNGLFFWLNFKSNIIEVSTSLDKVTLLASRNWKLESDRYYDISLWLKGQKGVFRIDGETLLELNNITSVSAPGFVGIGSYAFGKSAFRFFSISLAN</sequence>
<dbReference type="Gene3D" id="2.60.40.1180">
    <property type="entry name" value="Golgi alpha-mannosidase II"/>
    <property type="match status" value="1"/>
</dbReference>
<feature type="domain" description="Glycosyl hydrolase family 59 C-terminal lectin" evidence="2">
    <location>
        <begin position="155"/>
        <end position="328"/>
    </location>
</feature>
<dbReference type="Pfam" id="PF17387">
    <property type="entry name" value="Glyco_hydro_59M"/>
    <property type="match status" value="1"/>
</dbReference>
<reference evidence="3 4" key="1">
    <citation type="submission" date="2024-11" db="EMBL/GenBank/DDBJ databases">
        <title>Adaptive evolution of stress response genes in parasites aligns with host niche diversity.</title>
        <authorList>
            <person name="Hahn C."/>
            <person name="Resl P."/>
        </authorList>
    </citation>
    <scope>NUCLEOTIDE SEQUENCE [LARGE SCALE GENOMIC DNA]</scope>
    <source>
        <strain evidence="3">EGGRZ-B1_66</strain>
        <tissue evidence="3">Body</tissue>
    </source>
</reference>
<dbReference type="InterPro" id="IPR035394">
    <property type="entry name" value="Glyco_hydro_59_dom"/>
</dbReference>
<feature type="domain" description="Glycosyl hydrolase family 59 central" evidence="1">
    <location>
        <begin position="4"/>
        <end position="104"/>
    </location>
</feature>
<dbReference type="PANTHER" id="PTHR15172">
    <property type="entry name" value="GALACTOCEREBROSIDASE"/>
    <property type="match status" value="1"/>
</dbReference>
<dbReference type="InterPro" id="IPR049162">
    <property type="entry name" value="GH59_C"/>
</dbReference>
<name>A0ABD2QML7_9PLAT</name>
<dbReference type="EMBL" id="JBJKFK010000029">
    <property type="protein sequence ID" value="KAL3320784.1"/>
    <property type="molecule type" value="Genomic_DNA"/>
</dbReference>
<keyword evidence="4" id="KW-1185">Reference proteome</keyword>
<evidence type="ECO:0000313" key="3">
    <source>
        <dbReference type="EMBL" id="KAL3320784.1"/>
    </source>
</evidence>
<gene>
    <name evidence="3" type="ORF">Ciccas_000530</name>
</gene>
<evidence type="ECO:0000259" key="2">
    <source>
        <dbReference type="Pfam" id="PF21708"/>
    </source>
</evidence>
<dbReference type="InterPro" id="IPR013780">
    <property type="entry name" value="Glyco_hydro_b"/>
</dbReference>
<protein>
    <submittedName>
        <fullName evidence="3">Uncharacterized protein</fullName>
    </submittedName>
</protein>
<evidence type="ECO:0000313" key="4">
    <source>
        <dbReference type="Proteomes" id="UP001626550"/>
    </source>
</evidence>
<evidence type="ECO:0000259" key="1">
    <source>
        <dbReference type="Pfam" id="PF17387"/>
    </source>
</evidence>